<reference evidence="2" key="1">
    <citation type="submission" date="2023-08" db="EMBL/GenBank/DDBJ databases">
        <authorList>
            <person name="Audoor S."/>
            <person name="Bilcke G."/>
        </authorList>
    </citation>
    <scope>NUCLEOTIDE SEQUENCE</scope>
</reference>
<feature type="compositionally biased region" description="Basic and acidic residues" evidence="1">
    <location>
        <begin position="208"/>
        <end position="221"/>
    </location>
</feature>
<feature type="compositionally biased region" description="Polar residues" evidence="1">
    <location>
        <begin position="74"/>
        <end position="105"/>
    </location>
</feature>
<feature type="compositionally biased region" description="Basic and acidic residues" evidence="1">
    <location>
        <begin position="316"/>
        <end position="335"/>
    </location>
</feature>
<dbReference type="EMBL" id="CAKOGP040002092">
    <property type="protein sequence ID" value="CAJ1962054.1"/>
    <property type="molecule type" value="Genomic_DNA"/>
</dbReference>
<dbReference type="Gene3D" id="2.60.120.650">
    <property type="entry name" value="Cupin"/>
    <property type="match status" value="1"/>
</dbReference>
<feature type="region of interest" description="Disordered" evidence="1">
    <location>
        <begin position="316"/>
        <end position="336"/>
    </location>
</feature>
<feature type="region of interest" description="Disordered" evidence="1">
    <location>
        <begin position="1"/>
        <end position="20"/>
    </location>
</feature>
<feature type="compositionally biased region" description="Polar residues" evidence="1">
    <location>
        <begin position="227"/>
        <end position="238"/>
    </location>
</feature>
<proteinExistence type="predicted"/>
<comment type="caution">
    <text evidence="2">The sequence shown here is derived from an EMBL/GenBank/DDBJ whole genome shotgun (WGS) entry which is preliminary data.</text>
</comment>
<dbReference type="Proteomes" id="UP001295423">
    <property type="component" value="Unassembled WGS sequence"/>
</dbReference>
<protein>
    <submittedName>
        <fullName evidence="2">Uncharacterized protein</fullName>
    </submittedName>
</protein>
<sequence>MVDDSDRTTPENANPDEMDASRILLGLSSFAKHSPPQSEDSVDEVAAQYTSINALVKRDSSTTTTPGDAGENATEISQSEVSRVSNQVGSNMSSPFKTEGTNSIMAETYKQLEENMAESVKRDGSSEEQDAASDSKQVEENMAESIKYDSSNDDQDAASDHSSSDDSISVENRTFVARVPARLMNKSAKRKGETDEIKVHVFFGKNEGEAAVKDDPIKNEEEAATATKDQIGSNTPSTMMAEAYSQLNKLVDSDEHRGSTKDQDAASDSSSLNDSISFEVLTLEATVPASLMTKRAKRKGETDEIKVLVFFEKNEDDAAVKDDSSSQARRSERTSKRSTVYNEDCLIIDNAKVEGGEEHILSGQEENAVDPTFVTSNGRKRKQEMQAVISDSEGEIQNVAKKRVSENVDQEENNGGNVKMGEGLPFVDCPIALREILESDFREQDRSYSTKYVANTVDHVWRRVPEHVKQSLPSEGNGIEELRKWKLKHFGEQTPRPVFVPNCPEFLIDMLREDVACQMKLPHSELTRSIKQIWNAISPHAKGCLPQEDAPGYFSELKKWKKLHARDAATLIAPPKKTTVRKRPRPSDHEKSPKSDDGRSSSYASSQAPQETPTQKVRHTTDGGKTAGNPVADNVPSGAQGQGTLVQEDDSNSFYVEEEAHQYHNPPLPSSNSIGVPPESLRRIPPPPPFGDLPKTGKCQWSWDNEQRVLLANFSSSVSSSNAFSMHPTDEAFFLQMMERNDVTLISEGLVSVQSLNPDYWKPEYLRRVLGNEYFHKFRRFDTVKTEDGFEKCFEYDGMVSMKVGDYIEYLEKRQSYLCGMMDGADPSFSFVNHEGQYETLDNVGTTALYMIDLDINRLLPKLKSNFLESFRYHDVLPGGSHCLMNSVTSTARPFMGPNMYVTPPAAFTHFHQDGHGTVDSGHLCISGYNEVVMLRRLTERHKKHALMILTGNFGGEENRNSLPTYFDGLYQEPHGDLLGDKPSWPTEGQIQKCRDMGYCPTVCIVKPGQLIHINKGRLHAFRKMSIAPLHEGDCHKKLREKTIEEHKLTKETLCVSIAWDWMYKGVSVGGINREISSVLEAVVLNRKNGRLSLAIPEFSLFQMAKMLNPSQKTASKLDSFLLFGNSGSHTSVVSSIPDAKTVCRGILPSLRHVMKQQLNTLGNASSSASTSRARGERVAIAKRPNTHEDPMKFPLDPYGLDGFACKLCSRELSNVYYHCDGCEKLLSKDFNICLECHGDKKFMCTVQMHPTNPKKHASLNHTGLMRFDRVSRCPCKNGPVCGHCNFCLGCSCRCHSWFTLHSRMFGEEEGKALLNGVDEVCASCDSDQSHRFGELLAERLEAAAKEH</sequence>
<name>A0AAD2G5D9_9STRA</name>
<dbReference type="SUPFAM" id="SSF51197">
    <property type="entry name" value="Clavaminate synthase-like"/>
    <property type="match status" value="1"/>
</dbReference>
<evidence type="ECO:0000313" key="3">
    <source>
        <dbReference type="Proteomes" id="UP001295423"/>
    </source>
</evidence>
<feature type="compositionally biased region" description="Basic and acidic residues" evidence="1">
    <location>
        <begin position="585"/>
        <end position="599"/>
    </location>
</feature>
<evidence type="ECO:0000256" key="1">
    <source>
        <dbReference type="SAM" id="MobiDB-lite"/>
    </source>
</evidence>
<keyword evidence="3" id="KW-1185">Reference proteome</keyword>
<feature type="compositionally biased region" description="Basic and acidic residues" evidence="1">
    <location>
        <begin position="251"/>
        <end position="264"/>
    </location>
</feature>
<accession>A0AAD2G5D9</accession>
<feature type="region of interest" description="Disordered" evidence="1">
    <location>
        <begin position="56"/>
        <end position="193"/>
    </location>
</feature>
<feature type="region of interest" description="Disordered" evidence="1">
    <location>
        <begin position="208"/>
        <end position="272"/>
    </location>
</feature>
<evidence type="ECO:0000313" key="2">
    <source>
        <dbReference type="EMBL" id="CAJ1962054.1"/>
    </source>
</evidence>
<gene>
    <name evidence="2" type="ORF">CYCCA115_LOCUS19503</name>
</gene>
<feature type="region of interest" description="Disordered" evidence="1">
    <location>
        <begin position="568"/>
        <end position="645"/>
    </location>
</feature>
<organism evidence="2 3">
    <name type="scientific">Cylindrotheca closterium</name>
    <dbReference type="NCBI Taxonomy" id="2856"/>
    <lineage>
        <taxon>Eukaryota</taxon>
        <taxon>Sar</taxon>
        <taxon>Stramenopiles</taxon>
        <taxon>Ochrophyta</taxon>
        <taxon>Bacillariophyta</taxon>
        <taxon>Bacillariophyceae</taxon>
        <taxon>Bacillariophycidae</taxon>
        <taxon>Bacillariales</taxon>
        <taxon>Bacillariaceae</taxon>
        <taxon>Cylindrotheca</taxon>
    </lineage>
</organism>